<dbReference type="OrthoDB" id="9787772at2"/>
<feature type="domain" description="Fe/B12 periplasmic-binding" evidence="1">
    <location>
        <begin position="3"/>
        <end position="291"/>
    </location>
</feature>
<dbReference type="STRING" id="570519.SAMN04488116_0465"/>
<evidence type="ECO:0000313" key="3">
    <source>
        <dbReference type="Proteomes" id="UP000184532"/>
    </source>
</evidence>
<organism evidence="2 3">
    <name type="scientific">Flagellimonas flava</name>
    <dbReference type="NCBI Taxonomy" id="570519"/>
    <lineage>
        <taxon>Bacteria</taxon>
        <taxon>Pseudomonadati</taxon>
        <taxon>Bacteroidota</taxon>
        <taxon>Flavobacteriia</taxon>
        <taxon>Flavobacteriales</taxon>
        <taxon>Flavobacteriaceae</taxon>
        <taxon>Flagellimonas</taxon>
    </lineage>
</organism>
<accession>A0A1M5I6C2</accession>
<name>A0A1M5I6C2_9FLAO</name>
<dbReference type="InterPro" id="IPR002491">
    <property type="entry name" value="ABC_transptr_periplasmic_BD"/>
</dbReference>
<dbReference type="EMBL" id="FQWL01000001">
    <property type="protein sequence ID" value="SHG23742.1"/>
    <property type="molecule type" value="Genomic_DNA"/>
</dbReference>
<dbReference type="PANTHER" id="PTHR42860:SF1">
    <property type="entry name" value="VITAMIN B12-BINDING PROTEIN"/>
    <property type="match status" value="1"/>
</dbReference>
<dbReference type="SUPFAM" id="SSF53807">
    <property type="entry name" value="Helical backbone' metal receptor"/>
    <property type="match status" value="1"/>
</dbReference>
<evidence type="ECO:0000259" key="1">
    <source>
        <dbReference type="PROSITE" id="PS50983"/>
    </source>
</evidence>
<dbReference type="PROSITE" id="PS50983">
    <property type="entry name" value="FE_B12_PBP"/>
    <property type="match status" value="1"/>
</dbReference>
<gene>
    <name evidence="2" type="ORF">SAMN04488116_0465</name>
</gene>
<reference evidence="3" key="1">
    <citation type="submission" date="2016-11" db="EMBL/GenBank/DDBJ databases">
        <authorList>
            <person name="Varghese N."/>
            <person name="Submissions S."/>
        </authorList>
    </citation>
    <scope>NUCLEOTIDE SEQUENCE [LARGE SCALE GENOMIC DNA]</scope>
    <source>
        <strain evidence="3">DSM 22638</strain>
    </source>
</reference>
<dbReference type="InterPro" id="IPR051030">
    <property type="entry name" value="Vitamin_B12-ABC_binding"/>
</dbReference>
<dbReference type="Proteomes" id="UP000184532">
    <property type="component" value="Unassembled WGS sequence"/>
</dbReference>
<dbReference type="AlphaFoldDB" id="A0A1M5I6C2"/>
<sequence length="312" mass="35059">MIKVCSFLPAVTQMLYDMGLDDHLFGVTFECPEKALKEKQPVVRCILEGKDLSSKEIDALFSASKHQGKDLYYVDEQILEEIAPDIIFTQDMCDICQIDTACTAAAVSKLDKQPELISISPESLEDVFESAVTIARALGKEEVAYTYLDALQKRIDKVVDKLRTAKALPKRVMLLEWLDPIFNCGHWIPHQIGLAGGIDMLSNPSGDSIVTQWDKIVRYDPEILVIAPCGFTVERTLTELHLLSAKKDWDSLRAVQENRVYLADFDLFTQSSANTLVNGIELLAGIFHPEAITIPKNLKNKYQHVDCQLTER</sequence>
<proteinExistence type="predicted"/>
<dbReference type="Gene3D" id="3.40.50.1980">
    <property type="entry name" value="Nitrogenase molybdenum iron protein domain"/>
    <property type="match status" value="2"/>
</dbReference>
<dbReference type="RefSeq" id="WP_073176285.1">
    <property type="nucleotide sequence ID" value="NZ_FQWL01000001.1"/>
</dbReference>
<dbReference type="PANTHER" id="PTHR42860">
    <property type="entry name" value="VITAMIN B12-BINDING PROTEIN"/>
    <property type="match status" value="1"/>
</dbReference>
<dbReference type="Pfam" id="PF01497">
    <property type="entry name" value="Peripla_BP_2"/>
    <property type="match status" value="1"/>
</dbReference>
<keyword evidence="3" id="KW-1185">Reference proteome</keyword>
<protein>
    <submittedName>
        <fullName evidence="2">Iron complex transport system substrate-binding protein</fullName>
    </submittedName>
</protein>
<evidence type="ECO:0000313" key="2">
    <source>
        <dbReference type="EMBL" id="SHG23742.1"/>
    </source>
</evidence>